<accession>A0AAT9GND0</accession>
<proteinExistence type="predicted"/>
<protein>
    <recommendedName>
        <fullName evidence="2">DUF3782 domain-containing protein</fullName>
    </recommendedName>
</protein>
<gene>
    <name evidence="1" type="ORF">SJAV_01290</name>
</gene>
<dbReference type="KEGG" id="sjv:SJAV_01290"/>
<evidence type="ECO:0000313" key="1">
    <source>
        <dbReference type="EMBL" id="BFH72185.1"/>
    </source>
</evidence>
<evidence type="ECO:0008006" key="2">
    <source>
        <dbReference type="Google" id="ProtNLM"/>
    </source>
</evidence>
<name>A0AAT9GND0_9CREN</name>
<sequence>MGREYEKVVLFFFEEVLKQEGIDYKYINKFTYKDDNGVYGYKGKKYEVDIFARDHKIYLIEI</sequence>
<dbReference type="AlphaFoldDB" id="A0AAT9GND0"/>
<dbReference type="EMBL" id="AP031322">
    <property type="protein sequence ID" value="BFH72185.1"/>
    <property type="molecule type" value="Genomic_DNA"/>
</dbReference>
<reference evidence="1" key="1">
    <citation type="submission" date="2024-03" db="EMBL/GenBank/DDBJ databases">
        <title>Complete genome sequence of Sulfurisphaera javensis strain KD-1.</title>
        <authorList>
            <person name="Sakai H."/>
            <person name="Nur N."/>
            <person name="Suwanto A."/>
            <person name="Kurosawa N."/>
        </authorList>
    </citation>
    <scope>NUCLEOTIDE SEQUENCE</scope>
    <source>
        <strain evidence="1">KD-1</strain>
    </source>
</reference>
<organism evidence="1">
    <name type="scientific">Sulfurisphaera javensis</name>
    <dbReference type="NCBI Taxonomy" id="2049879"/>
    <lineage>
        <taxon>Archaea</taxon>
        <taxon>Thermoproteota</taxon>
        <taxon>Thermoprotei</taxon>
        <taxon>Sulfolobales</taxon>
        <taxon>Sulfolobaceae</taxon>
        <taxon>Sulfurisphaera</taxon>
    </lineage>
</organism>